<dbReference type="InterPro" id="IPR035979">
    <property type="entry name" value="RBD_domain_sf"/>
</dbReference>
<dbReference type="STRING" id="144197.ENSSPAP00000003448"/>
<dbReference type="Gene3D" id="3.30.70.330">
    <property type="match status" value="1"/>
</dbReference>
<sequence>MVGSSQGTNSARSQFSLCSFCDFVLRMDLMVENKTRFQTSADWASSYPPAFAKNFQNILPPSATLHLSNIQDGAMEDDLRLLFSNCGRTVKMLSVEEAIPALMDVHNNDMGGNHH</sequence>
<dbReference type="AlphaFoldDB" id="A0A3B4Z3W2"/>
<accession>A0A3B4Z3W2</accession>
<name>A0A3B4Z3W2_9TELE</name>
<evidence type="ECO:0008006" key="2">
    <source>
        <dbReference type="Google" id="ProtNLM"/>
    </source>
</evidence>
<reference evidence="1" key="1">
    <citation type="submission" date="2023-09" db="UniProtKB">
        <authorList>
            <consortium name="Ensembl"/>
        </authorList>
    </citation>
    <scope>IDENTIFICATION</scope>
</reference>
<protein>
    <recommendedName>
        <fullName evidence="2">RRM domain-containing protein</fullName>
    </recommendedName>
</protein>
<dbReference type="SUPFAM" id="SSF54928">
    <property type="entry name" value="RNA-binding domain, RBD"/>
    <property type="match status" value="1"/>
</dbReference>
<dbReference type="GO" id="GO:0003676">
    <property type="term" value="F:nucleic acid binding"/>
    <property type="evidence" value="ECO:0007669"/>
    <property type="project" value="InterPro"/>
</dbReference>
<evidence type="ECO:0000313" key="1">
    <source>
        <dbReference type="Ensembl" id="ENSSPAP00000003448.1"/>
    </source>
</evidence>
<dbReference type="Ensembl" id="ENSSPAT00000003512.1">
    <property type="protein sequence ID" value="ENSSPAP00000003448.1"/>
    <property type="gene ID" value="ENSSPAG00000002644.1"/>
</dbReference>
<proteinExistence type="predicted"/>
<dbReference type="InterPro" id="IPR012677">
    <property type="entry name" value="Nucleotide-bd_a/b_plait_sf"/>
</dbReference>
<organism evidence="1">
    <name type="scientific">Stegastes partitus</name>
    <name type="common">bicolor damselfish</name>
    <dbReference type="NCBI Taxonomy" id="144197"/>
    <lineage>
        <taxon>Eukaryota</taxon>
        <taxon>Metazoa</taxon>
        <taxon>Chordata</taxon>
        <taxon>Craniata</taxon>
        <taxon>Vertebrata</taxon>
        <taxon>Euteleostomi</taxon>
        <taxon>Actinopterygii</taxon>
        <taxon>Neopterygii</taxon>
        <taxon>Teleostei</taxon>
        <taxon>Neoteleostei</taxon>
        <taxon>Acanthomorphata</taxon>
        <taxon>Ovalentaria</taxon>
        <taxon>Pomacentridae</taxon>
        <taxon>Stegastes</taxon>
    </lineage>
</organism>